<keyword evidence="3" id="KW-0238">DNA-binding</keyword>
<organism evidence="6 7">
    <name type="scientific">Ruminiclostridium papyrosolvens DSM 2782</name>
    <dbReference type="NCBI Taxonomy" id="588581"/>
    <lineage>
        <taxon>Bacteria</taxon>
        <taxon>Bacillati</taxon>
        <taxon>Bacillota</taxon>
        <taxon>Clostridia</taxon>
        <taxon>Eubacteriales</taxon>
        <taxon>Oscillospiraceae</taxon>
        <taxon>Ruminiclostridium</taxon>
    </lineage>
</organism>
<evidence type="ECO:0000313" key="6">
    <source>
        <dbReference type="EMBL" id="EGD46199.1"/>
    </source>
</evidence>
<keyword evidence="4" id="KW-0812">Transmembrane</keyword>
<dbReference type="EMBL" id="ACXX02000016">
    <property type="protein sequence ID" value="EGD46199.1"/>
    <property type="molecule type" value="Genomic_DNA"/>
</dbReference>
<dbReference type="PANTHER" id="PTHR11361:SF152">
    <property type="entry name" value="DNA MISMATCH REPAIR PROTEIN"/>
    <property type="match status" value="1"/>
</dbReference>
<feature type="transmembrane region" description="Helical" evidence="4">
    <location>
        <begin position="6"/>
        <end position="24"/>
    </location>
</feature>
<proteinExistence type="predicted"/>
<dbReference type="Proteomes" id="UP000003860">
    <property type="component" value="Unassembled WGS sequence"/>
</dbReference>
<dbReference type="InterPro" id="IPR036187">
    <property type="entry name" value="DNA_mismatch_repair_MutS_sf"/>
</dbReference>
<evidence type="ECO:0000259" key="5">
    <source>
        <dbReference type="SMART" id="SM00534"/>
    </source>
</evidence>
<dbReference type="GO" id="GO:0140664">
    <property type="term" value="F:ATP-dependent DNA damage sensor activity"/>
    <property type="evidence" value="ECO:0007669"/>
    <property type="project" value="InterPro"/>
</dbReference>
<dbReference type="OrthoDB" id="9802448at2"/>
<evidence type="ECO:0000256" key="3">
    <source>
        <dbReference type="ARBA" id="ARBA00023125"/>
    </source>
</evidence>
<feature type="transmembrane region" description="Helical" evidence="4">
    <location>
        <begin position="170"/>
        <end position="195"/>
    </location>
</feature>
<dbReference type="STRING" id="588581.Cpap_0493"/>
<dbReference type="SMART" id="SM00534">
    <property type="entry name" value="MUTSac"/>
    <property type="match status" value="1"/>
</dbReference>
<keyword evidence="2" id="KW-0067">ATP-binding</keyword>
<dbReference type="PANTHER" id="PTHR11361">
    <property type="entry name" value="DNA MISMATCH REPAIR PROTEIN MUTS FAMILY MEMBER"/>
    <property type="match status" value="1"/>
</dbReference>
<protein>
    <submittedName>
        <fullName evidence="6">DNA mismatch repair protein MutS domain protein</fullName>
    </submittedName>
</protein>
<dbReference type="SUPFAM" id="SSF52540">
    <property type="entry name" value="P-loop containing nucleoside triphosphate hydrolases"/>
    <property type="match status" value="1"/>
</dbReference>
<name>F1THJ6_9FIRM</name>
<dbReference type="InterPro" id="IPR027417">
    <property type="entry name" value="P-loop_NTPase"/>
</dbReference>
<dbReference type="eggNOG" id="COG0249">
    <property type="taxonomic scope" value="Bacteria"/>
</dbReference>
<keyword evidence="7" id="KW-1185">Reference proteome</keyword>
<dbReference type="AlphaFoldDB" id="F1THJ6"/>
<dbReference type="GO" id="GO:0030983">
    <property type="term" value="F:mismatched DNA binding"/>
    <property type="evidence" value="ECO:0007669"/>
    <property type="project" value="InterPro"/>
</dbReference>
<reference evidence="6" key="2">
    <citation type="submission" date="2011-01" db="EMBL/GenBank/DDBJ databases">
        <title>The Non-contiguous Finished genome of Clostridium papyrosolvens.</title>
        <authorList>
            <person name="Lucas S."/>
            <person name="Copeland A."/>
            <person name="Lapidus A."/>
            <person name="Cheng J.-F."/>
            <person name="Goodwin L."/>
            <person name="Pitluck S."/>
            <person name="Misra M."/>
            <person name="Chertkov O."/>
            <person name="Detter J.C."/>
            <person name="Han C."/>
            <person name="Tapia R."/>
            <person name="Land M."/>
            <person name="Hauser L."/>
            <person name="Kyrpides N."/>
            <person name="Ivanova N."/>
            <person name="Pagani I."/>
            <person name="Mouttaki H."/>
            <person name="He Z."/>
            <person name="Zhou J."/>
            <person name="Hemme C.L."/>
            <person name="Woyke T."/>
        </authorList>
    </citation>
    <scope>NUCLEOTIDE SEQUENCE [LARGE SCALE GENOMIC DNA]</scope>
    <source>
        <strain evidence="6">DSM 2782</strain>
    </source>
</reference>
<keyword evidence="4" id="KW-1133">Transmembrane helix</keyword>
<evidence type="ECO:0000313" key="7">
    <source>
        <dbReference type="Proteomes" id="UP000003860"/>
    </source>
</evidence>
<evidence type="ECO:0000256" key="4">
    <source>
        <dbReference type="SAM" id="Phobius"/>
    </source>
</evidence>
<dbReference type="InterPro" id="IPR045076">
    <property type="entry name" value="MutS"/>
</dbReference>
<reference evidence="6" key="1">
    <citation type="submission" date="2009-07" db="EMBL/GenBank/DDBJ databases">
        <authorList>
            <consortium name="US DOE Joint Genome Institute (JGI-PGF)"/>
            <person name="Lucas S."/>
            <person name="Copeland A."/>
            <person name="Lapidus A."/>
            <person name="Glavina del Rio T."/>
            <person name="Tice H."/>
            <person name="Bruce D."/>
            <person name="Goodwin L."/>
            <person name="Pitluck S."/>
            <person name="Larimer F."/>
            <person name="Land M.L."/>
            <person name="Mouttaki H."/>
            <person name="He Z."/>
            <person name="Zhou J."/>
            <person name="Hemme C.L."/>
        </authorList>
    </citation>
    <scope>NUCLEOTIDE SEQUENCE</scope>
    <source>
        <strain evidence="6">DSM 2782</strain>
    </source>
</reference>
<gene>
    <name evidence="6" type="ORF">Cpap_0493</name>
</gene>
<evidence type="ECO:0000256" key="1">
    <source>
        <dbReference type="ARBA" id="ARBA00022741"/>
    </source>
</evidence>
<dbReference type="InterPro" id="IPR000432">
    <property type="entry name" value="DNA_mismatch_repair_MutS_C"/>
</dbReference>
<comment type="caution">
    <text evidence="6">The sequence shown here is derived from an EMBL/GenBank/DDBJ whole genome shotgun (WGS) entry which is preliminary data.</text>
</comment>
<dbReference type="GO" id="GO:0005829">
    <property type="term" value="C:cytosol"/>
    <property type="evidence" value="ECO:0007669"/>
    <property type="project" value="TreeGrafter"/>
</dbReference>
<accession>F1THJ6</accession>
<dbReference type="RefSeq" id="WP_004621909.1">
    <property type="nucleotide sequence ID" value="NZ_ACXX02000016.1"/>
</dbReference>
<dbReference type="Gene3D" id="3.40.50.300">
    <property type="entry name" value="P-loop containing nucleotide triphosphate hydrolases"/>
    <property type="match status" value="1"/>
</dbReference>
<evidence type="ECO:0000256" key="2">
    <source>
        <dbReference type="ARBA" id="ARBA00022840"/>
    </source>
</evidence>
<dbReference type="SUPFAM" id="SSF48334">
    <property type="entry name" value="DNA repair protein MutS, domain III"/>
    <property type="match status" value="1"/>
</dbReference>
<dbReference type="Gene3D" id="1.10.1420.10">
    <property type="match status" value="1"/>
</dbReference>
<keyword evidence="4" id="KW-0472">Membrane</keyword>
<dbReference type="Pfam" id="PF00488">
    <property type="entry name" value="MutS_V"/>
    <property type="match status" value="1"/>
</dbReference>
<dbReference type="GO" id="GO:0006298">
    <property type="term" value="P:mismatch repair"/>
    <property type="evidence" value="ECO:0007669"/>
    <property type="project" value="InterPro"/>
</dbReference>
<sequence>MTFFYIILAIAAGCIIMSITGKISRTNKNRKQIRAQWGKAPDIKYTEDIYNSVRNYFDNHKNQGKNFFIDDITWNDLDMNRIFSRLNITRTDVGEEYLYNMLRELLYEQSELAERDRLIEYFRKNPSEREKIQLILSDLGKLRFLSISEYINGKRSGGGINGMYYKFLSLFFIASMVTTIFYPPAIAVFMISLAVNVTVYFKARDQIIGHLQSLGYIVNLLGISRKISRLNIKELDTYLTELRKCTAKVKGVSLNAFYFLFYTSENYLFELIKIFLLGEPVAFHSIFNIVKKHSEEIESIIKTVGLLDSLISVASYRDSLDYYVTPVLEKGNINSKKVEFTDMYHPLIKNPVTNSFSLAGGALITGSNASGKSTFLKSVAINALFAQTIYTCLAKEYSSCYFNIYSSMALSDNLEMNESYYIVEIKSLKRILKGLNDDIPCLCVIDEVLRGTNTIERIAASSEILNYIAGNNCISLCASHDIELTQILADKVDNYHFQEFFEDDNIKFDYKIYKGKSTTRNAIKLLKILGYDESIVDSAEQRACEFTQNGYWPKV</sequence>
<keyword evidence="1" id="KW-0547">Nucleotide-binding</keyword>
<dbReference type="GO" id="GO:0005524">
    <property type="term" value="F:ATP binding"/>
    <property type="evidence" value="ECO:0007669"/>
    <property type="project" value="UniProtKB-KW"/>
</dbReference>
<feature type="domain" description="DNA mismatch repair proteins mutS family" evidence="5">
    <location>
        <begin position="359"/>
        <end position="544"/>
    </location>
</feature>